<accession>A0A419F6C9</accession>
<dbReference type="AlphaFoldDB" id="A0A419F6C9"/>
<dbReference type="Proteomes" id="UP000285961">
    <property type="component" value="Unassembled WGS sequence"/>
</dbReference>
<evidence type="ECO:0000313" key="3">
    <source>
        <dbReference type="EMBL" id="RJP73946.1"/>
    </source>
</evidence>
<sequence>MPKFDDFAFMDATAQAELVRRKEVKPTELVEAAIERIERLNPILNAVVTPMYDLARDIAKSKLPDGPFTGVPFLLKDILADYAGVRMTAGSAFLQDWVPYRDSELVVRLKRAGLIVVGRTNTPEFGLVGTTEPRFFGPCRNPWDTERSTGGSSGGSAAAVASGMVPMAHGNDGGGSIRIPASCCGVFGLKPTRGRNPLGPNLGDVQGGFVCEHVLTRSVRDSAALLDATSGPDVGDPYCAPSPARPYIEEVGANPARLRIAFTAEPITDVPVHKDCRDAVHEAAWLCEELGHTVEEAKPTTVIDGNQAVEAFLVVYQSALASTLDGILHIFGETPNPAKFEPLTLAIYKQGQKYSASDYILAWQLLHRFSREIARFFIDYDVLLTPTIAQPPILLGAFNLSSDNPLEEWSRLRAVMPFTRICNITGQPAMSVPLFWNANDLPIGTQFIGRFGDEATLFRLAAQLEKARPWASRRPPTIA</sequence>
<dbReference type="PANTHER" id="PTHR11895:SF7">
    <property type="entry name" value="GLUTAMYL-TRNA(GLN) AMIDOTRANSFERASE SUBUNIT A, MITOCHONDRIAL"/>
    <property type="match status" value="1"/>
</dbReference>
<organism evidence="3 4">
    <name type="scientific">Candidatus Abyssobacteria bacterium SURF_17</name>
    <dbReference type="NCBI Taxonomy" id="2093361"/>
    <lineage>
        <taxon>Bacteria</taxon>
        <taxon>Pseudomonadati</taxon>
        <taxon>Candidatus Hydrogenedentota</taxon>
        <taxon>Candidatus Abyssobacteria</taxon>
    </lineage>
</organism>
<dbReference type="InterPro" id="IPR023631">
    <property type="entry name" value="Amidase_dom"/>
</dbReference>
<evidence type="ECO:0000313" key="4">
    <source>
        <dbReference type="Proteomes" id="UP000285961"/>
    </source>
</evidence>
<dbReference type="EMBL" id="QZKI01000022">
    <property type="protein sequence ID" value="RJP73946.1"/>
    <property type="molecule type" value="Genomic_DNA"/>
</dbReference>
<protein>
    <submittedName>
        <fullName evidence="3">Amidase</fullName>
    </submittedName>
</protein>
<dbReference type="PANTHER" id="PTHR11895">
    <property type="entry name" value="TRANSAMIDASE"/>
    <property type="match status" value="1"/>
</dbReference>
<dbReference type="GO" id="GO:0003824">
    <property type="term" value="F:catalytic activity"/>
    <property type="evidence" value="ECO:0007669"/>
    <property type="project" value="InterPro"/>
</dbReference>
<reference evidence="3 4" key="1">
    <citation type="journal article" date="2017" name="ISME J.">
        <title>Energy and carbon metabolisms in a deep terrestrial subsurface fluid microbial community.</title>
        <authorList>
            <person name="Momper L."/>
            <person name="Jungbluth S.P."/>
            <person name="Lee M.D."/>
            <person name="Amend J.P."/>
        </authorList>
    </citation>
    <scope>NUCLEOTIDE SEQUENCE [LARGE SCALE GENOMIC DNA]</scope>
    <source>
        <strain evidence="3">SURF_17</strain>
    </source>
</reference>
<dbReference type="Pfam" id="PF01425">
    <property type="entry name" value="Amidase"/>
    <property type="match status" value="1"/>
</dbReference>
<dbReference type="InterPro" id="IPR020556">
    <property type="entry name" value="Amidase_CS"/>
</dbReference>
<feature type="domain" description="Amidase" evidence="2">
    <location>
        <begin position="28"/>
        <end position="457"/>
    </location>
</feature>
<comment type="caution">
    <text evidence="3">The sequence shown here is derived from an EMBL/GenBank/DDBJ whole genome shotgun (WGS) entry which is preliminary data.</text>
</comment>
<dbReference type="SUPFAM" id="SSF75304">
    <property type="entry name" value="Amidase signature (AS) enzymes"/>
    <property type="match status" value="1"/>
</dbReference>
<dbReference type="InterPro" id="IPR036928">
    <property type="entry name" value="AS_sf"/>
</dbReference>
<name>A0A419F6C9_9BACT</name>
<dbReference type="PROSITE" id="PS00571">
    <property type="entry name" value="AMIDASES"/>
    <property type="match status" value="1"/>
</dbReference>
<evidence type="ECO:0000256" key="1">
    <source>
        <dbReference type="ARBA" id="ARBA00009199"/>
    </source>
</evidence>
<evidence type="ECO:0000259" key="2">
    <source>
        <dbReference type="Pfam" id="PF01425"/>
    </source>
</evidence>
<gene>
    <name evidence="3" type="ORF">C4532_03745</name>
</gene>
<comment type="similarity">
    <text evidence="1">Belongs to the amidase family.</text>
</comment>
<dbReference type="InterPro" id="IPR000120">
    <property type="entry name" value="Amidase"/>
</dbReference>
<proteinExistence type="inferred from homology"/>
<dbReference type="Gene3D" id="3.90.1300.10">
    <property type="entry name" value="Amidase signature (AS) domain"/>
    <property type="match status" value="1"/>
</dbReference>